<name>A0A5D4SAG8_9BACI</name>
<evidence type="ECO:0000259" key="3">
    <source>
        <dbReference type="PROSITE" id="PS51186"/>
    </source>
</evidence>
<reference evidence="4 5" key="1">
    <citation type="submission" date="2019-08" db="EMBL/GenBank/DDBJ databases">
        <title>Bacillus genomes from the desert of Cuatro Cienegas, Coahuila.</title>
        <authorList>
            <person name="Olmedo-Alvarez G."/>
        </authorList>
    </citation>
    <scope>NUCLEOTIDE SEQUENCE [LARGE SCALE GENOMIC DNA]</scope>
    <source>
        <strain evidence="4 5">CH37_1T</strain>
    </source>
</reference>
<dbReference type="InterPro" id="IPR000182">
    <property type="entry name" value="GNAT_dom"/>
</dbReference>
<evidence type="ECO:0000256" key="2">
    <source>
        <dbReference type="ARBA" id="ARBA00023315"/>
    </source>
</evidence>
<dbReference type="PANTHER" id="PTHR43420">
    <property type="entry name" value="ACETYLTRANSFERASE"/>
    <property type="match status" value="1"/>
</dbReference>
<dbReference type="Gene3D" id="3.40.630.30">
    <property type="match status" value="1"/>
</dbReference>
<dbReference type="InterPro" id="IPR050680">
    <property type="entry name" value="YpeA/RimI_acetyltransf"/>
</dbReference>
<evidence type="ECO:0000313" key="4">
    <source>
        <dbReference type="EMBL" id="TYS60603.1"/>
    </source>
</evidence>
<dbReference type="GO" id="GO:0016747">
    <property type="term" value="F:acyltransferase activity, transferring groups other than amino-acyl groups"/>
    <property type="evidence" value="ECO:0007669"/>
    <property type="project" value="InterPro"/>
</dbReference>
<proteinExistence type="predicted"/>
<dbReference type="PANTHER" id="PTHR43420:SF47">
    <property type="entry name" value="N-ACETYLTRANSFERASE DOMAIN-CONTAINING PROTEIN"/>
    <property type="match status" value="1"/>
</dbReference>
<dbReference type="SUPFAM" id="SSF55729">
    <property type="entry name" value="Acyl-CoA N-acyltransferases (Nat)"/>
    <property type="match status" value="1"/>
</dbReference>
<keyword evidence="2" id="KW-0012">Acyltransferase</keyword>
<sequence length="156" mass="18437">MMNFLSVKKVSATDKEFLYEIYVDSRREEVTLFGWDRLQQDTFLSMQFRAQQAHYEKQYPGAVHEIIYWDEKPIGRIITEIRKSEVLLVDISLVTSWQNKGIGTHLISNLQQQAKQIKKPMLLHVYQSNPAQRLYKKLGFQVLEERPPYIAMSWDA</sequence>
<protein>
    <submittedName>
        <fullName evidence="4">GNAT family N-acetyltransferase</fullName>
    </submittedName>
</protein>
<comment type="caution">
    <text evidence="4">The sequence shown here is derived from an EMBL/GenBank/DDBJ whole genome shotgun (WGS) entry which is preliminary data.</text>
</comment>
<evidence type="ECO:0000256" key="1">
    <source>
        <dbReference type="ARBA" id="ARBA00022679"/>
    </source>
</evidence>
<evidence type="ECO:0000313" key="5">
    <source>
        <dbReference type="Proteomes" id="UP000323732"/>
    </source>
</evidence>
<feature type="domain" description="N-acetyltransferase" evidence="3">
    <location>
        <begin position="5"/>
        <end position="156"/>
    </location>
</feature>
<dbReference type="CDD" id="cd04301">
    <property type="entry name" value="NAT_SF"/>
    <property type="match status" value="1"/>
</dbReference>
<dbReference type="InterPro" id="IPR016181">
    <property type="entry name" value="Acyl_CoA_acyltransferase"/>
</dbReference>
<dbReference type="AlphaFoldDB" id="A0A5D4SAG8"/>
<dbReference type="EMBL" id="VTES01000006">
    <property type="protein sequence ID" value="TYS60603.1"/>
    <property type="molecule type" value="Genomic_DNA"/>
</dbReference>
<gene>
    <name evidence="4" type="ORF">FZD47_20560</name>
</gene>
<dbReference type="Proteomes" id="UP000323732">
    <property type="component" value="Unassembled WGS sequence"/>
</dbReference>
<organism evidence="4 5">
    <name type="scientific">Bacillus infantis</name>
    <dbReference type="NCBI Taxonomy" id="324767"/>
    <lineage>
        <taxon>Bacteria</taxon>
        <taxon>Bacillati</taxon>
        <taxon>Bacillota</taxon>
        <taxon>Bacilli</taxon>
        <taxon>Bacillales</taxon>
        <taxon>Bacillaceae</taxon>
        <taxon>Bacillus</taxon>
    </lineage>
</organism>
<dbReference type="Pfam" id="PF00583">
    <property type="entry name" value="Acetyltransf_1"/>
    <property type="match status" value="1"/>
</dbReference>
<dbReference type="PROSITE" id="PS51186">
    <property type="entry name" value="GNAT"/>
    <property type="match status" value="1"/>
</dbReference>
<accession>A0A5D4SAG8</accession>
<keyword evidence="1 4" id="KW-0808">Transferase</keyword>